<name>A0A183ER78_9BILA</name>
<reference evidence="2 3" key="2">
    <citation type="submission" date="2018-11" db="EMBL/GenBank/DDBJ databases">
        <authorList>
            <consortium name="Pathogen Informatics"/>
        </authorList>
    </citation>
    <scope>NUCLEOTIDE SEQUENCE [LARGE SCALE GENOMIC DNA]</scope>
</reference>
<protein>
    <submittedName>
        <fullName evidence="2 4">Uncharacterized protein</fullName>
    </submittedName>
</protein>
<dbReference type="WBParaSite" id="GPUH_0002349901-mRNA-1">
    <property type="protein sequence ID" value="GPUH_0002349901-mRNA-1"/>
    <property type="gene ID" value="GPUH_0002349901"/>
</dbReference>
<evidence type="ECO:0000313" key="3">
    <source>
        <dbReference type="Proteomes" id="UP000271098"/>
    </source>
</evidence>
<dbReference type="EMBL" id="UYRT01097950">
    <property type="protein sequence ID" value="VDN41518.1"/>
    <property type="molecule type" value="Genomic_DNA"/>
</dbReference>
<sequence length="130" mass="14079">MAICNTVVVNTKPRMDTIEEEGFIEDGLFTVGNSTFLSSLTNEAASAKEKGSPCADATVEAVDERFSEEAEWTLGQRTFASGSSTGTPSPAATARLDTASRGSSFSQRLYDLPNEVLQFSKKLVFYTNFE</sequence>
<feature type="compositionally biased region" description="Polar residues" evidence="1">
    <location>
        <begin position="75"/>
        <end position="90"/>
    </location>
</feature>
<accession>A0A183ER78</accession>
<proteinExistence type="predicted"/>
<feature type="region of interest" description="Disordered" evidence="1">
    <location>
        <begin position="75"/>
        <end position="102"/>
    </location>
</feature>
<keyword evidence="3" id="KW-1185">Reference proteome</keyword>
<dbReference type="Proteomes" id="UP000271098">
    <property type="component" value="Unassembled WGS sequence"/>
</dbReference>
<evidence type="ECO:0000256" key="1">
    <source>
        <dbReference type="SAM" id="MobiDB-lite"/>
    </source>
</evidence>
<reference evidence="4" key="1">
    <citation type="submission" date="2016-06" db="UniProtKB">
        <authorList>
            <consortium name="WormBaseParasite"/>
        </authorList>
    </citation>
    <scope>IDENTIFICATION</scope>
</reference>
<gene>
    <name evidence="2" type="ORF">GPUH_LOCUS23467</name>
</gene>
<evidence type="ECO:0000313" key="4">
    <source>
        <dbReference type="WBParaSite" id="GPUH_0002349901-mRNA-1"/>
    </source>
</evidence>
<dbReference type="AlphaFoldDB" id="A0A183ER78"/>
<evidence type="ECO:0000313" key="2">
    <source>
        <dbReference type="EMBL" id="VDN41518.1"/>
    </source>
</evidence>
<organism evidence="4">
    <name type="scientific">Gongylonema pulchrum</name>
    <dbReference type="NCBI Taxonomy" id="637853"/>
    <lineage>
        <taxon>Eukaryota</taxon>
        <taxon>Metazoa</taxon>
        <taxon>Ecdysozoa</taxon>
        <taxon>Nematoda</taxon>
        <taxon>Chromadorea</taxon>
        <taxon>Rhabditida</taxon>
        <taxon>Spirurina</taxon>
        <taxon>Spiruromorpha</taxon>
        <taxon>Spiruroidea</taxon>
        <taxon>Gongylonematidae</taxon>
        <taxon>Gongylonema</taxon>
    </lineage>
</organism>